<keyword evidence="4" id="KW-0347">Helicase</keyword>
<evidence type="ECO:0000313" key="8">
    <source>
        <dbReference type="Proteomes" id="UP001189429"/>
    </source>
</evidence>
<evidence type="ECO:0000259" key="6">
    <source>
        <dbReference type="Pfam" id="PF18263"/>
    </source>
</evidence>
<accession>A0ABN9Q1N2</accession>
<keyword evidence="8" id="KW-1185">Reference proteome</keyword>
<feature type="domain" description="Mcm6 C-terminal winged-helix" evidence="6">
    <location>
        <begin position="160"/>
        <end position="237"/>
    </location>
</feature>
<dbReference type="EMBL" id="CAUYUJ010002114">
    <property type="protein sequence ID" value="CAK0799265.1"/>
    <property type="molecule type" value="Genomic_DNA"/>
</dbReference>
<evidence type="ECO:0000256" key="3">
    <source>
        <dbReference type="ARBA" id="ARBA00022705"/>
    </source>
</evidence>
<evidence type="ECO:0000256" key="1">
    <source>
        <dbReference type="ARBA" id="ARBA00004123"/>
    </source>
</evidence>
<organism evidence="7 8">
    <name type="scientific">Prorocentrum cordatum</name>
    <dbReference type="NCBI Taxonomy" id="2364126"/>
    <lineage>
        <taxon>Eukaryota</taxon>
        <taxon>Sar</taxon>
        <taxon>Alveolata</taxon>
        <taxon>Dinophyceae</taxon>
        <taxon>Prorocentrales</taxon>
        <taxon>Prorocentraceae</taxon>
        <taxon>Prorocentrum</taxon>
    </lineage>
</organism>
<proteinExistence type="inferred from homology"/>
<protein>
    <recommendedName>
        <fullName evidence="6">Mcm6 C-terminal winged-helix domain-containing protein</fullName>
    </recommendedName>
</protein>
<evidence type="ECO:0000256" key="2">
    <source>
        <dbReference type="ARBA" id="ARBA00008010"/>
    </source>
</evidence>
<keyword evidence="4" id="KW-0067">ATP-binding</keyword>
<gene>
    <name evidence="7" type="ORF">PCOR1329_LOCUS7777</name>
</gene>
<name>A0ABN9Q1N2_9DINO</name>
<dbReference type="Pfam" id="PF18263">
    <property type="entry name" value="WHD_MCM6"/>
    <property type="match status" value="1"/>
</dbReference>
<keyword evidence="3" id="KW-0235">DNA replication</keyword>
<comment type="similarity">
    <text evidence="2">Belongs to the MCM family.</text>
</comment>
<keyword evidence="4" id="KW-0378">Hydrolase</keyword>
<evidence type="ECO:0000256" key="5">
    <source>
        <dbReference type="ARBA" id="ARBA00023242"/>
    </source>
</evidence>
<keyword evidence="4" id="KW-0547">Nucleotide-binding</keyword>
<keyword evidence="5" id="KW-0539">Nucleus</keyword>
<comment type="caution">
    <text evidence="7">The sequence shown here is derived from an EMBL/GenBank/DDBJ whole genome shotgun (WGS) entry which is preliminary data.</text>
</comment>
<comment type="subcellular location">
    <subcellularLocation>
        <location evidence="1">Nucleus</location>
    </subcellularLocation>
</comment>
<evidence type="ECO:0000256" key="4">
    <source>
        <dbReference type="ARBA" id="ARBA00022806"/>
    </source>
</evidence>
<dbReference type="InterPro" id="IPR041024">
    <property type="entry name" value="Mcm6_C"/>
</dbReference>
<evidence type="ECO:0000313" key="7">
    <source>
        <dbReference type="EMBL" id="CAK0799265.1"/>
    </source>
</evidence>
<reference evidence="7" key="1">
    <citation type="submission" date="2023-10" db="EMBL/GenBank/DDBJ databases">
        <authorList>
            <person name="Chen Y."/>
            <person name="Shah S."/>
            <person name="Dougan E. K."/>
            <person name="Thang M."/>
            <person name="Chan C."/>
        </authorList>
    </citation>
    <scope>NUCLEOTIDE SEQUENCE [LARGE SCALE GENOMIC DNA]</scope>
</reference>
<dbReference type="Gene3D" id="1.20.58.870">
    <property type="match status" value="1"/>
</dbReference>
<dbReference type="Proteomes" id="UP001189429">
    <property type="component" value="Unassembled WGS sequence"/>
</dbReference>
<sequence>MDEAEVAEEDFMPSAERVDEGPGLVAELVGCGQPGADAVVSPPAPPLPPPLTAEQEAVLALEVGSEAIERIEVRPWAQRLFKVLWHLPPLLTIARRAEVGAPAGAASAAASSAGPAEAPGPAGSGVAETEAQLRASAGLAAAESMVRGLTAARPQCGRLRVAQQERADVEVKEGDLITWYMEQIEDSIQTQVQLLEQQHLIQAVINRMIDKDRVIVVVRPAEDPLRPEGRVLIKHPNVIPGDVIAS</sequence>